<protein>
    <submittedName>
        <fullName evidence="2">Uncharacterized protein</fullName>
    </submittedName>
</protein>
<keyword evidence="3" id="KW-1185">Reference proteome</keyword>
<feature type="compositionally biased region" description="Basic and acidic residues" evidence="1">
    <location>
        <begin position="38"/>
        <end position="64"/>
    </location>
</feature>
<comment type="caution">
    <text evidence="2">The sequence shown here is derived from an EMBL/GenBank/DDBJ whole genome shotgun (WGS) entry which is preliminary data.</text>
</comment>
<evidence type="ECO:0000313" key="2">
    <source>
        <dbReference type="EMBL" id="KAF9516552.1"/>
    </source>
</evidence>
<evidence type="ECO:0000313" key="3">
    <source>
        <dbReference type="Proteomes" id="UP000886523"/>
    </source>
</evidence>
<reference evidence="2" key="1">
    <citation type="journal article" date="2020" name="Nat. Commun.">
        <title>Large-scale genome sequencing of mycorrhizal fungi provides insights into the early evolution of symbiotic traits.</title>
        <authorList>
            <person name="Miyauchi S."/>
            <person name="Kiss E."/>
            <person name="Kuo A."/>
            <person name="Drula E."/>
            <person name="Kohler A."/>
            <person name="Sanchez-Garcia M."/>
            <person name="Morin E."/>
            <person name="Andreopoulos B."/>
            <person name="Barry K.W."/>
            <person name="Bonito G."/>
            <person name="Buee M."/>
            <person name="Carver A."/>
            <person name="Chen C."/>
            <person name="Cichocki N."/>
            <person name="Clum A."/>
            <person name="Culley D."/>
            <person name="Crous P.W."/>
            <person name="Fauchery L."/>
            <person name="Girlanda M."/>
            <person name="Hayes R.D."/>
            <person name="Keri Z."/>
            <person name="LaButti K."/>
            <person name="Lipzen A."/>
            <person name="Lombard V."/>
            <person name="Magnuson J."/>
            <person name="Maillard F."/>
            <person name="Murat C."/>
            <person name="Nolan M."/>
            <person name="Ohm R.A."/>
            <person name="Pangilinan J."/>
            <person name="Pereira M.F."/>
            <person name="Perotto S."/>
            <person name="Peter M."/>
            <person name="Pfister S."/>
            <person name="Riley R."/>
            <person name="Sitrit Y."/>
            <person name="Stielow J.B."/>
            <person name="Szollosi G."/>
            <person name="Zifcakova L."/>
            <person name="Stursova M."/>
            <person name="Spatafora J.W."/>
            <person name="Tedersoo L."/>
            <person name="Vaario L.M."/>
            <person name="Yamada A."/>
            <person name="Yan M."/>
            <person name="Wang P."/>
            <person name="Xu J."/>
            <person name="Bruns T."/>
            <person name="Baldrian P."/>
            <person name="Vilgalys R."/>
            <person name="Dunand C."/>
            <person name="Henrissat B."/>
            <person name="Grigoriev I.V."/>
            <person name="Hibbett D."/>
            <person name="Nagy L.G."/>
            <person name="Martin F.M."/>
        </authorList>
    </citation>
    <scope>NUCLEOTIDE SEQUENCE</scope>
    <source>
        <strain evidence="2">UP504</strain>
    </source>
</reference>
<dbReference type="EMBL" id="MU128938">
    <property type="protein sequence ID" value="KAF9516552.1"/>
    <property type="molecule type" value="Genomic_DNA"/>
</dbReference>
<sequence>MHPSKGQNPPQGTAPAREALWEGRALWKGTVLPLGHRCGGDRGRWIARDRQKRSSQETKKEQGKQPRAGWGGPSGTAPNLIKKPFITESPPGASGDPKRVNGGPIRVNEGPLRAPMEALPKTPVTFPEEYSQATCARTGAQSVQALQSFTVPANWAPRIIPLHGSAKVSSRADSTPNLIPGPSSAHAQTDHPTFPSDLTMTSRFDSKRFMSKSPRALTGGCRYCSPPKCQTQRQRRQLALRSNL</sequence>
<dbReference type="Proteomes" id="UP000886523">
    <property type="component" value="Unassembled WGS sequence"/>
</dbReference>
<dbReference type="AlphaFoldDB" id="A0A9P6B381"/>
<name>A0A9P6B381_9AGAM</name>
<gene>
    <name evidence="2" type="ORF">BS47DRAFT_1390609</name>
</gene>
<evidence type="ECO:0000256" key="1">
    <source>
        <dbReference type="SAM" id="MobiDB-lite"/>
    </source>
</evidence>
<feature type="compositionally biased region" description="Polar residues" evidence="1">
    <location>
        <begin position="1"/>
        <end position="11"/>
    </location>
</feature>
<accession>A0A9P6B381</accession>
<organism evidence="2 3">
    <name type="scientific">Hydnum rufescens UP504</name>
    <dbReference type="NCBI Taxonomy" id="1448309"/>
    <lineage>
        <taxon>Eukaryota</taxon>
        <taxon>Fungi</taxon>
        <taxon>Dikarya</taxon>
        <taxon>Basidiomycota</taxon>
        <taxon>Agaricomycotina</taxon>
        <taxon>Agaricomycetes</taxon>
        <taxon>Cantharellales</taxon>
        <taxon>Hydnaceae</taxon>
        <taxon>Hydnum</taxon>
    </lineage>
</organism>
<feature type="region of interest" description="Disordered" evidence="1">
    <location>
        <begin position="225"/>
        <end position="244"/>
    </location>
</feature>
<proteinExistence type="predicted"/>
<feature type="region of interest" description="Disordered" evidence="1">
    <location>
        <begin position="1"/>
        <end position="102"/>
    </location>
</feature>